<protein>
    <submittedName>
        <fullName evidence="8">RDD family protein</fullName>
    </submittedName>
</protein>
<dbReference type="InterPro" id="IPR051791">
    <property type="entry name" value="Pra-immunoreactive"/>
</dbReference>
<comment type="caution">
    <text evidence="8">The sequence shown here is derived from an EMBL/GenBank/DDBJ whole genome shotgun (WGS) entry which is preliminary data.</text>
</comment>
<keyword evidence="3 6" id="KW-0812">Transmembrane</keyword>
<keyword evidence="5 6" id="KW-0472">Membrane</keyword>
<keyword evidence="4 6" id="KW-1133">Transmembrane helix</keyword>
<comment type="subcellular location">
    <subcellularLocation>
        <location evidence="1">Cell membrane</location>
        <topology evidence="1">Multi-pass membrane protein</topology>
    </subcellularLocation>
</comment>
<dbReference type="EMBL" id="JAPFPW010000013">
    <property type="protein sequence ID" value="MCW7754643.1"/>
    <property type="molecule type" value="Genomic_DNA"/>
</dbReference>
<feature type="domain" description="RDD" evidence="7">
    <location>
        <begin position="6"/>
        <end position="133"/>
    </location>
</feature>
<accession>A0ABT3NB04</accession>
<evidence type="ECO:0000256" key="2">
    <source>
        <dbReference type="ARBA" id="ARBA00022475"/>
    </source>
</evidence>
<evidence type="ECO:0000256" key="5">
    <source>
        <dbReference type="ARBA" id="ARBA00023136"/>
    </source>
</evidence>
<dbReference type="InterPro" id="IPR010432">
    <property type="entry name" value="RDD"/>
</dbReference>
<proteinExistence type="predicted"/>
<dbReference type="RefSeq" id="WP_265425553.1">
    <property type="nucleotide sequence ID" value="NZ_JAPFPW010000013.1"/>
</dbReference>
<organism evidence="8 9">
    <name type="scientific">Desulfobotulus pelophilus</name>
    <dbReference type="NCBI Taxonomy" id="2823377"/>
    <lineage>
        <taxon>Bacteria</taxon>
        <taxon>Pseudomonadati</taxon>
        <taxon>Thermodesulfobacteriota</taxon>
        <taxon>Desulfobacteria</taxon>
        <taxon>Desulfobacterales</taxon>
        <taxon>Desulfobacteraceae</taxon>
        <taxon>Desulfobotulus</taxon>
    </lineage>
</organism>
<evidence type="ECO:0000256" key="3">
    <source>
        <dbReference type="ARBA" id="ARBA00022692"/>
    </source>
</evidence>
<gene>
    <name evidence="8" type="ORF">OOT00_11675</name>
</gene>
<evidence type="ECO:0000256" key="1">
    <source>
        <dbReference type="ARBA" id="ARBA00004651"/>
    </source>
</evidence>
<sequence>MSEKEYAGFWIRAGATIIDSILLLIIIMPILISIYGAGYIFNEAFVQGFWDILFSYILPAIAVILFWAYKSATPGKMVTKLTIVDAKTGGKPSTKQCIIRYFGYYLSVIPLFLGMIWVAFDKRKQGWHDKLANTVVIRNSNPEPVACEQKA</sequence>
<dbReference type="Pfam" id="PF06271">
    <property type="entry name" value="RDD"/>
    <property type="match status" value="1"/>
</dbReference>
<keyword evidence="9" id="KW-1185">Reference proteome</keyword>
<evidence type="ECO:0000256" key="6">
    <source>
        <dbReference type="SAM" id="Phobius"/>
    </source>
</evidence>
<evidence type="ECO:0000313" key="9">
    <source>
        <dbReference type="Proteomes" id="UP001209681"/>
    </source>
</evidence>
<evidence type="ECO:0000256" key="4">
    <source>
        <dbReference type="ARBA" id="ARBA00022989"/>
    </source>
</evidence>
<evidence type="ECO:0000313" key="8">
    <source>
        <dbReference type="EMBL" id="MCW7754643.1"/>
    </source>
</evidence>
<feature type="transmembrane region" description="Helical" evidence="6">
    <location>
        <begin position="48"/>
        <end position="69"/>
    </location>
</feature>
<reference evidence="8 9" key="1">
    <citation type="submission" date="2022-11" db="EMBL/GenBank/DDBJ databases">
        <title>Desulfobotulus tamanensis H1 sp. nov. - anaerobic, alkaliphilic, sulphate reducing bacterium isolated from terrestrial mud volcano.</title>
        <authorList>
            <person name="Frolova A."/>
            <person name="Merkel A.Y."/>
            <person name="Slobodkin A.I."/>
        </authorList>
    </citation>
    <scope>NUCLEOTIDE SEQUENCE [LARGE SCALE GENOMIC DNA]</scope>
    <source>
        <strain evidence="8 9">H1</strain>
    </source>
</reference>
<keyword evidence="2" id="KW-1003">Cell membrane</keyword>
<dbReference type="Proteomes" id="UP001209681">
    <property type="component" value="Unassembled WGS sequence"/>
</dbReference>
<feature type="transmembrane region" description="Helical" evidence="6">
    <location>
        <begin position="101"/>
        <end position="120"/>
    </location>
</feature>
<evidence type="ECO:0000259" key="7">
    <source>
        <dbReference type="Pfam" id="PF06271"/>
    </source>
</evidence>
<dbReference type="PANTHER" id="PTHR36115:SF4">
    <property type="entry name" value="MEMBRANE PROTEIN"/>
    <property type="match status" value="1"/>
</dbReference>
<dbReference type="PANTHER" id="PTHR36115">
    <property type="entry name" value="PROLINE-RICH ANTIGEN HOMOLOG-RELATED"/>
    <property type="match status" value="1"/>
</dbReference>
<feature type="transmembrane region" description="Helical" evidence="6">
    <location>
        <begin position="21"/>
        <end position="42"/>
    </location>
</feature>
<name>A0ABT3NB04_9BACT</name>